<gene>
    <name evidence="5" type="ORF">PILCRDRAFT_93899</name>
</gene>
<dbReference type="InParanoid" id="A0A0C3ETE9"/>
<reference evidence="5 6" key="1">
    <citation type="submission" date="2014-04" db="EMBL/GenBank/DDBJ databases">
        <authorList>
            <consortium name="DOE Joint Genome Institute"/>
            <person name="Kuo A."/>
            <person name="Tarkka M."/>
            <person name="Buscot F."/>
            <person name="Kohler A."/>
            <person name="Nagy L.G."/>
            <person name="Floudas D."/>
            <person name="Copeland A."/>
            <person name="Barry K.W."/>
            <person name="Cichocki N."/>
            <person name="Veneault-Fourrey C."/>
            <person name="LaButti K."/>
            <person name="Lindquist E.A."/>
            <person name="Lipzen A."/>
            <person name="Lundell T."/>
            <person name="Morin E."/>
            <person name="Murat C."/>
            <person name="Sun H."/>
            <person name="Tunlid A."/>
            <person name="Henrissat B."/>
            <person name="Grigoriev I.V."/>
            <person name="Hibbett D.S."/>
            <person name="Martin F."/>
            <person name="Nordberg H.P."/>
            <person name="Cantor M.N."/>
            <person name="Hua S.X."/>
        </authorList>
    </citation>
    <scope>NUCLEOTIDE SEQUENCE [LARGE SCALE GENOMIC DNA]</scope>
    <source>
        <strain evidence="5 6">F 1598</strain>
    </source>
</reference>
<feature type="non-terminal residue" evidence="5">
    <location>
        <position position="422"/>
    </location>
</feature>
<evidence type="ECO:0000256" key="3">
    <source>
        <dbReference type="ARBA" id="ARBA00022525"/>
    </source>
</evidence>
<proteinExistence type="predicted"/>
<dbReference type="InterPro" id="IPR045379">
    <property type="entry name" value="Crinkler_N"/>
</dbReference>
<keyword evidence="6" id="KW-1185">Reference proteome</keyword>
<feature type="domain" description="Crinkler effector protein N-terminal" evidence="4">
    <location>
        <begin position="7"/>
        <end position="109"/>
    </location>
</feature>
<name>A0A0C3ETE9_PILCF</name>
<dbReference type="OrthoDB" id="2393824at2759"/>
<evidence type="ECO:0000259" key="4">
    <source>
        <dbReference type="Pfam" id="PF20147"/>
    </source>
</evidence>
<keyword evidence="3" id="KW-0964">Secreted</keyword>
<evidence type="ECO:0000256" key="1">
    <source>
        <dbReference type="ARBA" id="ARBA00004340"/>
    </source>
</evidence>
<organism evidence="5 6">
    <name type="scientific">Piloderma croceum (strain F 1598)</name>
    <dbReference type="NCBI Taxonomy" id="765440"/>
    <lineage>
        <taxon>Eukaryota</taxon>
        <taxon>Fungi</taxon>
        <taxon>Dikarya</taxon>
        <taxon>Basidiomycota</taxon>
        <taxon>Agaricomycotina</taxon>
        <taxon>Agaricomycetes</taxon>
        <taxon>Agaricomycetidae</taxon>
        <taxon>Atheliales</taxon>
        <taxon>Atheliaceae</taxon>
        <taxon>Piloderma</taxon>
    </lineage>
</organism>
<evidence type="ECO:0000256" key="2">
    <source>
        <dbReference type="ARBA" id="ARBA00004613"/>
    </source>
</evidence>
<evidence type="ECO:0000313" key="6">
    <source>
        <dbReference type="Proteomes" id="UP000054166"/>
    </source>
</evidence>
<evidence type="ECO:0000313" key="5">
    <source>
        <dbReference type="EMBL" id="KIM71364.1"/>
    </source>
</evidence>
<dbReference type="Proteomes" id="UP000054166">
    <property type="component" value="Unassembled WGS sequence"/>
</dbReference>
<dbReference type="AlphaFoldDB" id="A0A0C3ETE9"/>
<sequence length="422" mass="48301">MSESKIVSIWCLVDSELKPFSVLANVDDNIDELVRAIRLEKPALREFGTPNLVLWKLDDPIPIRPALDLAKRIQSPFTDFAEVLEEPTLQVSEVFTQSPSKDHLYIIVKRSAGEPSTTEPTFDIEVIDKEIEKELKSLRGVVETFLKSPEPPTWVPPDYVTPSNREFLTNLRIPCYRNGNPSLLFHDLDVCDDNEIEKIFERGAPLCICNTSGSGKTRRLMEGLTKYWGFYLVAIPDVNGVGVRDMQDALDEVASYREWKSDLRLLSSEQRADQSQLNSRIASKHLRQVLAARIVVFQLFLQLAILVDGNLQEKHKRIWLLFQLSDQLGTHNALHPFVRIIRNCLRQASDAVLDKLVERLNPIREKYLPYNSRFIFGLDEAQRATRLYPYSFVSSNNDGVFRSIIREICKVFTKSPIKLVVS</sequence>
<protein>
    <recommendedName>
        <fullName evidence="4">Crinkler effector protein N-terminal domain-containing protein</fullName>
    </recommendedName>
</protein>
<accession>A0A0C3ETE9</accession>
<dbReference type="GO" id="GO:0043657">
    <property type="term" value="C:host cell"/>
    <property type="evidence" value="ECO:0007669"/>
    <property type="project" value="UniProtKB-SubCell"/>
</dbReference>
<dbReference type="HOGENOM" id="CLU_651449_0_0_1"/>
<dbReference type="Pfam" id="PF20147">
    <property type="entry name" value="Crinkler"/>
    <property type="match status" value="1"/>
</dbReference>
<dbReference type="GO" id="GO:0005576">
    <property type="term" value="C:extracellular region"/>
    <property type="evidence" value="ECO:0007669"/>
    <property type="project" value="UniProtKB-SubCell"/>
</dbReference>
<reference evidence="6" key="2">
    <citation type="submission" date="2015-01" db="EMBL/GenBank/DDBJ databases">
        <title>Evolutionary Origins and Diversification of the Mycorrhizal Mutualists.</title>
        <authorList>
            <consortium name="DOE Joint Genome Institute"/>
            <consortium name="Mycorrhizal Genomics Consortium"/>
            <person name="Kohler A."/>
            <person name="Kuo A."/>
            <person name="Nagy L.G."/>
            <person name="Floudas D."/>
            <person name="Copeland A."/>
            <person name="Barry K.W."/>
            <person name="Cichocki N."/>
            <person name="Veneault-Fourrey C."/>
            <person name="LaButti K."/>
            <person name="Lindquist E.A."/>
            <person name="Lipzen A."/>
            <person name="Lundell T."/>
            <person name="Morin E."/>
            <person name="Murat C."/>
            <person name="Riley R."/>
            <person name="Ohm R."/>
            <person name="Sun H."/>
            <person name="Tunlid A."/>
            <person name="Henrissat B."/>
            <person name="Grigoriev I.V."/>
            <person name="Hibbett D.S."/>
            <person name="Martin F."/>
        </authorList>
    </citation>
    <scope>NUCLEOTIDE SEQUENCE [LARGE SCALE GENOMIC DNA]</scope>
    <source>
        <strain evidence="6">F 1598</strain>
    </source>
</reference>
<comment type="subcellular location">
    <subcellularLocation>
        <location evidence="1">Host cell</location>
    </subcellularLocation>
    <subcellularLocation>
        <location evidence="2">Secreted</location>
    </subcellularLocation>
</comment>
<dbReference type="EMBL" id="KN833344">
    <property type="protein sequence ID" value="KIM71364.1"/>
    <property type="molecule type" value="Genomic_DNA"/>
</dbReference>